<keyword evidence="2" id="KW-0479">Metal-binding</keyword>
<dbReference type="Proteomes" id="UP000252023">
    <property type="component" value="Chromosome"/>
</dbReference>
<dbReference type="SUPFAM" id="SSF56059">
    <property type="entry name" value="Glutathione synthetase ATP-binding domain-like"/>
    <property type="match status" value="1"/>
</dbReference>
<keyword evidence="5" id="KW-0460">Magnesium</keyword>
<dbReference type="GO" id="GO:0046872">
    <property type="term" value="F:metal ion binding"/>
    <property type="evidence" value="ECO:0007669"/>
    <property type="project" value="UniProtKB-KW"/>
</dbReference>
<dbReference type="GO" id="GO:0016874">
    <property type="term" value="F:ligase activity"/>
    <property type="evidence" value="ECO:0007669"/>
    <property type="project" value="UniProtKB-KW"/>
</dbReference>
<evidence type="ECO:0000256" key="5">
    <source>
        <dbReference type="ARBA" id="ARBA00022842"/>
    </source>
</evidence>
<feature type="domain" description="Glutathionylspermidine synthase pre-ATP-grasp-like" evidence="6">
    <location>
        <begin position="12"/>
        <end position="407"/>
    </location>
</feature>
<evidence type="ECO:0000259" key="6">
    <source>
        <dbReference type="Pfam" id="PF03738"/>
    </source>
</evidence>
<evidence type="ECO:0000256" key="2">
    <source>
        <dbReference type="ARBA" id="ARBA00022723"/>
    </source>
</evidence>
<proteinExistence type="predicted"/>
<sequence>MQKITLPERAGWRDRAATLGFTFADMGGEPYWDETSAYRFTLEEIEQHIEAPAGELHALCRAAVERAITSEEWMERLAIPQTQRDFVAASWRAGEPELYGRFDLAWGASGQTHAKLLEYNADTPTSLYESASFQWLWLEEARAAGLLPPDADQFNSIHEALVDRWAEIAAPDTDVHFAADKENPEDYATVEALAWAAREAGLGAHFTDLSAIGVTEEGQFADSEDRVIGALFKLYPWEDMLRDDFAPYLAPSGCRFIEPPWKALVSNKGLLPLLWEMEPGHPNLLPAFFAADIEDALAGGAPAPQVAKAFAAAEGALRRGHVRKPIFSREGAGVTFVEGGQPTDTSPDQDYVHHPMIIQALAPLPSFDGFHPVLGAWMVGEACVGLGMREDRSRITQNLSRFKPHFIEG</sequence>
<keyword evidence="8" id="KW-1185">Reference proteome</keyword>
<dbReference type="SUPFAM" id="SSF52440">
    <property type="entry name" value="PreATP-grasp domain"/>
    <property type="match status" value="1"/>
</dbReference>
<dbReference type="AlphaFoldDB" id="A0A344PJP8"/>
<evidence type="ECO:0000256" key="4">
    <source>
        <dbReference type="ARBA" id="ARBA00022840"/>
    </source>
</evidence>
<keyword evidence="3" id="KW-0547">Nucleotide-binding</keyword>
<keyword evidence="4" id="KW-0067">ATP-binding</keyword>
<evidence type="ECO:0000256" key="3">
    <source>
        <dbReference type="ARBA" id="ARBA00022741"/>
    </source>
</evidence>
<dbReference type="OrthoDB" id="9765517at2"/>
<keyword evidence="1" id="KW-0436">Ligase</keyword>
<dbReference type="InterPro" id="IPR016185">
    <property type="entry name" value="PreATP-grasp_dom_sf"/>
</dbReference>
<dbReference type="GO" id="GO:0005524">
    <property type="term" value="F:ATP binding"/>
    <property type="evidence" value="ECO:0007669"/>
    <property type="project" value="UniProtKB-KW"/>
</dbReference>
<name>A0A344PJP8_9RHOB</name>
<dbReference type="KEGG" id="pars:DRW48_07780"/>
<dbReference type="InterPro" id="IPR005494">
    <property type="entry name" value="GSPS_pre-ATP-grasp-like_dom"/>
</dbReference>
<dbReference type="RefSeq" id="WP_114075918.1">
    <property type="nucleotide sequence ID" value="NZ_CP030918.1"/>
</dbReference>
<accession>A0A344PJP8</accession>
<dbReference type="EMBL" id="CP030918">
    <property type="protein sequence ID" value="AXC49603.1"/>
    <property type="molecule type" value="Genomic_DNA"/>
</dbReference>
<reference evidence="8" key="1">
    <citation type="submission" date="2018-07" db="EMBL/GenBank/DDBJ databases">
        <title>Genome sequencing of Paracoccus sp. SC2-6.</title>
        <authorList>
            <person name="Heo J."/>
            <person name="Kim S.-J."/>
            <person name="Kwon S.-W."/>
        </authorList>
    </citation>
    <scope>NUCLEOTIDE SEQUENCE [LARGE SCALE GENOMIC DNA]</scope>
    <source>
        <strain evidence="8">SC2-6</strain>
    </source>
</reference>
<organism evidence="7 8">
    <name type="scientific">Paracoccus suum</name>
    <dbReference type="NCBI Taxonomy" id="2259340"/>
    <lineage>
        <taxon>Bacteria</taxon>
        <taxon>Pseudomonadati</taxon>
        <taxon>Pseudomonadota</taxon>
        <taxon>Alphaproteobacteria</taxon>
        <taxon>Rhodobacterales</taxon>
        <taxon>Paracoccaceae</taxon>
        <taxon>Paracoccus</taxon>
    </lineage>
</organism>
<evidence type="ECO:0000256" key="1">
    <source>
        <dbReference type="ARBA" id="ARBA00022598"/>
    </source>
</evidence>
<dbReference type="Gene3D" id="3.30.1490.330">
    <property type="match status" value="1"/>
</dbReference>
<evidence type="ECO:0000313" key="8">
    <source>
        <dbReference type="Proteomes" id="UP000252023"/>
    </source>
</evidence>
<evidence type="ECO:0000313" key="7">
    <source>
        <dbReference type="EMBL" id="AXC49603.1"/>
    </source>
</evidence>
<gene>
    <name evidence="7" type="ORF">DRW48_07780</name>
</gene>
<protein>
    <submittedName>
        <fullName evidence="7">Glutathionylspermidine synthase family protein</fullName>
    </submittedName>
</protein>
<dbReference type="Pfam" id="PF03738">
    <property type="entry name" value="GSP_synth"/>
    <property type="match status" value="1"/>
</dbReference>